<dbReference type="InterPro" id="IPR036284">
    <property type="entry name" value="GGL_sf"/>
</dbReference>
<dbReference type="Gene3D" id="4.10.260.10">
    <property type="entry name" value="Transducin (heterotrimeric G protein), gamma chain"/>
    <property type="match status" value="1"/>
</dbReference>
<dbReference type="InterPro" id="IPR001770">
    <property type="entry name" value="G-protein_gamma"/>
</dbReference>
<dbReference type="Proteomes" id="UP000682733">
    <property type="component" value="Unassembled WGS sequence"/>
</dbReference>
<keyword evidence="4" id="KW-0472">Membrane</keyword>
<comment type="similarity">
    <text evidence="2">Belongs to the G protein gamma family.</text>
</comment>
<dbReference type="SMART" id="SM01224">
    <property type="entry name" value="G_gamma"/>
    <property type="match status" value="1"/>
</dbReference>
<evidence type="ECO:0000259" key="6">
    <source>
        <dbReference type="PROSITE" id="PS50058"/>
    </source>
</evidence>
<feature type="non-terminal residue" evidence="8">
    <location>
        <position position="1"/>
    </location>
</feature>
<comment type="subcellular location">
    <subcellularLocation>
        <location evidence="1">Cell membrane</location>
    </subcellularLocation>
</comment>
<proteinExistence type="inferred from homology"/>
<protein>
    <recommendedName>
        <fullName evidence="6">G protein gamma domain-containing protein</fullName>
    </recommendedName>
</protein>
<organism evidence="8 9">
    <name type="scientific">Didymodactylos carnosus</name>
    <dbReference type="NCBI Taxonomy" id="1234261"/>
    <lineage>
        <taxon>Eukaryota</taxon>
        <taxon>Metazoa</taxon>
        <taxon>Spiralia</taxon>
        <taxon>Gnathifera</taxon>
        <taxon>Rotifera</taxon>
        <taxon>Eurotatoria</taxon>
        <taxon>Bdelloidea</taxon>
        <taxon>Philodinida</taxon>
        <taxon>Philodinidae</taxon>
        <taxon>Didymodactylos</taxon>
    </lineage>
</organism>
<keyword evidence="3" id="KW-1003">Cell membrane</keyword>
<evidence type="ECO:0000256" key="3">
    <source>
        <dbReference type="ARBA" id="ARBA00022475"/>
    </source>
</evidence>
<feature type="domain" description="G protein gamma" evidence="6">
    <location>
        <begin position="11"/>
        <end position="78"/>
    </location>
</feature>
<dbReference type="Proteomes" id="UP000677228">
    <property type="component" value="Unassembled WGS sequence"/>
</dbReference>
<evidence type="ECO:0000256" key="2">
    <source>
        <dbReference type="ARBA" id="ARBA00007431"/>
    </source>
</evidence>
<dbReference type="GO" id="GO:0031681">
    <property type="term" value="F:G-protein beta-subunit binding"/>
    <property type="evidence" value="ECO:0007669"/>
    <property type="project" value="InterPro"/>
</dbReference>
<dbReference type="Pfam" id="PF00631">
    <property type="entry name" value="G-gamma"/>
    <property type="match status" value="1"/>
</dbReference>
<evidence type="ECO:0000313" key="8">
    <source>
        <dbReference type="EMBL" id="CAF4391769.1"/>
    </source>
</evidence>
<gene>
    <name evidence="7" type="ORF">OVA965_LOCUS41431</name>
    <name evidence="8" type="ORF">TMI583_LOCUS43076</name>
</gene>
<keyword evidence="5" id="KW-0807">Transducer</keyword>
<reference evidence="8" key="1">
    <citation type="submission" date="2021-02" db="EMBL/GenBank/DDBJ databases">
        <authorList>
            <person name="Nowell W R."/>
        </authorList>
    </citation>
    <scope>NUCLEOTIDE SEQUENCE</scope>
</reference>
<dbReference type="EMBL" id="CAJOBA010071007">
    <property type="protein sequence ID" value="CAF4391769.1"/>
    <property type="molecule type" value="Genomic_DNA"/>
</dbReference>
<evidence type="ECO:0000313" key="9">
    <source>
        <dbReference type="Proteomes" id="UP000682733"/>
    </source>
</evidence>
<dbReference type="AlphaFoldDB" id="A0A8S2VCD0"/>
<dbReference type="EMBL" id="CAJNOK010047670">
    <property type="protein sequence ID" value="CAF1588766.1"/>
    <property type="molecule type" value="Genomic_DNA"/>
</dbReference>
<dbReference type="PANTHER" id="PTHR13809">
    <property type="entry name" value="GUANINE NUCLEOTIDE-BINDING PROTEIN GAMMA SUBUNIT"/>
    <property type="match status" value="1"/>
</dbReference>
<dbReference type="InterPro" id="IPR015898">
    <property type="entry name" value="G-protein_gamma-like_dom"/>
</dbReference>
<evidence type="ECO:0000256" key="1">
    <source>
        <dbReference type="ARBA" id="ARBA00004236"/>
    </source>
</evidence>
<evidence type="ECO:0000256" key="5">
    <source>
        <dbReference type="ARBA" id="ARBA00023224"/>
    </source>
</evidence>
<dbReference type="GO" id="GO:0005834">
    <property type="term" value="C:heterotrimeric G-protein complex"/>
    <property type="evidence" value="ECO:0007669"/>
    <property type="project" value="InterPro"/>
</dbReference>
<dbReference type="PROSITE" id="PS50058">
    <property type="entry name" value="G_PROTEIN_GAMMA"/>
    <property type="match status" value="1"/>
</dbReference>
<dbReference type="GO" id="GO:0007186">
    <property type="term" value="P:G protein-coupled receptor signaling pathway"/>
    <property type="evidence" value="ECO:0007669"/>
    <property type="project" value="InterPro"/>
</dbReference>
<evidence type="ECO:0000313" key="7">
    <source>
        <dbReference type="EMBL" id="CAF1588766.1"/>
    </source>
</evidence>
<accession>A0A8S2VCD0</accession>
<dbReference type="SUPFAM" id="SSF48670">
    <property type="entry name" value="Transducin (heterotrimeric G protein), gamma chain"/>
    <property type="match status" value="1"/>
</dbReference>
<sequence length="148" mass="17143">IKMVNLSNSSSGSNAHQQMRKTVEQLRFEVNLHRELASVTLNDLIKFCHAHAPADCLVAGFQHKEQNPWKERRVCSMKIEMDGTQQQSSMFEQIYQTVQKDLKNSSWNVTNIRELTTKNGSVEHRAAVEYAFRSVLFELMVNRNFVKE</sequence>
<evidence type="ECO:0000256" key="4">
    <source>
        <dbReference type="ARBA" id="ARBA00023136"/>
    </source>
</evidence>
<dbReference type="SMART" id="SM00224">
    <property type="entry name" value="GGL"/>
    <property type="match status" value="1"/>
</dbReference>
<dbReference type="CDD" id="cd00068">
    <property type="entry name" value="GGL"/>
    <property type="match status" value="1"/>
</dbReference>
<comment type="caution">
    <text evidence="8">The sequence shown here is derived from an EMBL/GenBank/DDBJ whole genome shotgun (WGS) entry which is preliminary data.</text>
</comment>
<name>A0A8S2VCD0_9BILA</name>